<evidence type="ECO:0000256" key="1">
    <source>
        <dbReference type="ARBA" id="ARBA00022737"/>
    </source>
</evidence>
<dbReference type="EMBL" id="JAUTXT010000031">
    <property type="protein sequence ID" value="KAK3672671.1"/>
    <property type="molecule type" value="Genomic_DNA"/>
</dbReference>
<feature type="compositionally biased region" description="Basic and acidic residues" evidence="4">
    <location>
        <begin position="626"/>
        <end position="637"/>
    </location>
</feature>
<dbReference type="Gene3D" id="1.25.40.1040">
    <property type="match status" value="1"/>
</dbReference>
<keyword evidence="6" id="KW-1185">Reference proteome</keyword>
<organism evidence="5 6">
    <name type="scientific">Recurvomyces mirabilis</name>
    <dbReference type="NCBI Taxonomy" id="574656"/>
    <lineage>
        <taxon>Eukaryota</taxon>
        <taxon>Fungi</taxon>
        <taxon>Dikarya</taxon>
        <taxon>Ascomycota</taxon>
        <taxon>Pezizomycotina</taxon>
        <taxon>Dothideomycetes</taxon>
        <taxon>Dothideomycetidae</taxon>
        <taxon>Mycosphaerellales</taxon>
        <taxon>Teratosphaeriaceae</taxon>
        <taxon>Recurvomyces</taxon>
    </lineage>
</organism>
<dbReference type="GO" id="GO:0031415">
    <property type="term" value="C:NatA complex"/>
    <property type="evidence" value="ECO:0007669"/>
    <property type="project" value="TreeGrafter"/>
</dbReference>
<dbReference type="InterPro" id="IPR021183">
    <property type="entry name" value="NatA_aux_su"/>
</dbReference>
<protein>
    <submittedName>
        <fullName evidence="5">Uncharacterized protein</fullName>
    </submittedName>
</protein>
<dbReference type="Pfam" id="PF13432">
    <property type="entry name" value="TPR_16"/>
    <property type="match status" value="1"/>
</dbReference>
<dbReference type="PANTHER" id="PTHR22767:SF2">
    <property type="entry name" value="N(ALPHA)-ACETYLTRANSFERASE 15_16, ISOFORM A"/>
    <property type="match status" value="1"/>
</dbReference>
<dbReference type="SMART" id="SM00028">
    <property type="entry name" value="TPR"/>
    <property type="match status" value="3"/>
</dbReference>
<dbReference type="SUPFAM" id="SSF48452">
    <property type="entry name" value="TPR-like"/>
    <property type="match status" value="2"/>
</dbReference>
<proteinExistence type="predicted"/>
<gene>
    <name evidence="5" type="ORF">LTR78_007483</name>
</gene>
<reference evidence="5" key="1">
    <citation type="submission" date="2023-07" db="EMBL/GenBank/DDBJ databases">
        <title>Black Yeasts Isolated from many extreme environments.</title>
        <authorList>
            <person name="Coleine C."/>
            <person name="Stajich J.E."/>
            <person name="Selbmann L."/>
        </authorList>
    </citation>
    <scope>NUCLEOTIDE SEQUENCE</scope>
    <source>
        <strain evidence="5">CCFEE 5485</strain>
    </source>
</reference>
<dbReference type="PROSITE" id="PS50005">
    <property type="entry name" value="TPR"/>
    <property type="match status" value="1"/>
</dbReference>
<keyword evidence="2 3" id="KW-0802">TPR repeat</keyword>
<evidence type="ECO:0000313" key="5">
    <source>
        <dbReference type="EMBL" id="KAK3672671.1"/>
    </source>
</evidence>
<dbReference type="Pfam" id="PF12569">
    <property type="entry name" value="NatA_aux_su"/>
    <property type="match status" value="1"/>
</dbReference>
<dbReference type="InterPro" id="IPR019734">
    <property type="entry name" value="TPR_rpt"/>
</dbReference>
<dbReference type="Gene3D" id="1.25.40.1010">
    <property type="match status" value="1"/>
</dbReference>
<feature type="region of interest" description="Disordered" evidence="4">
    <location>
        <begin position="362"/>
        <end position="383"/>
    </location>
</feature>
<feature type="compositionally biased region" description="Polar residues" evidence="4">
    <location>
        <begin position="369"/>
        <end position="383"/>
    </location>
</feature>
<evidence type="ECO:0000256" key="3">
    <source>
        <dbReference type="PROSITE-ProRule" id="PRU00339"/>
    </source>
</evidence>
<keyword evidence="1" id="KW-0677">Repeat</keyword>
<dbReference type="AlphaFoldDB" id="A0AAE0TSB9"/>
<evidence type="ECO:0000313" key="6">
    <source>
        <dbReference type="Proteomes" id="UP001274830"/>
    </source>
</evidence>
<dbReference type="InterPro" id="IPR011990">
    <property type="entry name" value="TPR-like_helical_dom_sf"/>
</dbReference>
<dbReference type="FunFam" id="1.25.40.1040:FF:000003">
    <property type="entry name" value="N-terminal acetyltransferase A, auxiliary subunit"/>
    <property type="match status" value="1"/>
</dbReference>
<feature type="compositionally biased region" description="Basic and acidic residues" evidence="4">
    <location>
        <begin position="653"/>
        <end position="662"/>
    </location>
</feature>
<dbReference type="PANTHER" id="PTHR22767">
    <property type="entry name" value="N-TERMINAL ACETYLTRANSFERASE-RELATED"/>
    <property type="match status" value="1"/>
</dbReference>
<sequence length="864" mass="99006">MATSQQLPSKEQALFRHVVQNYESKQYKKGLKAADQILRKNPNHGDTQAMKALILSSQNKSEEAFELCKVALKNAMKSQVCWHVYGLLYRGQRNYEEALKAYRFALRLDPDSAQIQRDLAMLQVQMRDYDGYVQSRQTILQARPQSRQNWTALAIGLQLSGDLAGAEDVLHRFEESLREPPNRKDLEHAEAVLYKNTIIAERGEYERALEHVNSVLKSALDKTAVMEMQAEYLLKLERKEDAVKAYTKLLKRNPERRDYYAGLEKASGLDRSNSGDHEKLGQLYHGWAEQSERTDAPRRIPLDFKAGDAFKQHADKYLRRLFKKGIPSTFANIKQLYADPEKKAAILEVAETCLSEETQLNGDAESHETQTNGSVNGVQTKKSKTDPATTWQLSVNYFLAQHYDYHLSRDLTKARERIDRAIELNPSKTDYTFHMTGARIHKHAGNVAEASKAMNEAREMDLKDRYINTKCAKYQLRNHQNSDAISTMGLFTRKEAVGGPLGDLLDMQCVWFVTEDGESYLRQNNLALALKRFKSVYDIFIAWEEDQFDFHSFSLRKGMIRTYVDMIRWEDRLREHPFFTRAALSAIRIYCLLFDRPALAKKGAQLNGESAENAAERKKAAKKAKKDAEKAEAERKLAAAKKANPKAADEEETAKKEDRDPQGTEAFKTAGEKPLEEAMKYLLPLLELSPNNIDGQIAGFEVYIRRRKYLPALKCLLATRRLQPDHPQSHYQSLRFRRALEEDKTTLDPKVNAVIQDNFISQIADPEKSLETLNEEFLFAHWHSPKHVQAGVRLLELLHPELKPAKEKATKHLIQTLGEKGTTIEDAVEGLRVLRELEGSKQGREEYLKKAKERWPEATILREI</sequence>
<dbReference type="Proteomes" id="UP001274830">
    <property type="component" value="Unassembled WGS sequence"/>
</dbReference>
<comment type="caution">
    <text evidence="5">The sequence shown here is derived from an EMBL/GenBank/DDBJ whole genome shotgun (WGS) entry which is preliminary data.</text>
</comment>
<evidence type="ECO:0000256" key="2">
    <source>
        <dbReference type="ARBA" id="ARBA00022803"/>
    </source>
</evidence>
<name>A0AAE0TSB9_9PEZI</name>
<feature type="repeat" description="TPR" evidence="3">
    <location>
        <begin position="79"/>
        <end position="112"/>
    </location>
</feature>
<feature type="region of interest" description="Disordered" evidence="4">
    <location>
        <begin position="605"/>
        <end position="671"/>
    </location>
</feature>
<evidence type="ECO:0000256" key="4">
    <source>
        <dbReference type="SAM" id="MobiDB-lite"/>
    </source>
</evidence>
<dbReference type="PIRSF" id="PIRSF000422">
    <property type="entry name" value="N-terminal-AcTrfase-A_aux_su"/>
    <property type="match status" value="1"/>
</dbReference>
<accession>A0AAE0TSB9</accession>